<organism evidence="2 3">
    <name type="scientific">Methylobacterium marchantiae</name>
    <dbReference type="NCBI Taxonomy" id="600331"/>
    <lineage>
        <taxon>Bacteria</taxon>
        <taxon>Pseudomonadati</taxon>
        <taxon>Pseudomonadota</taxon>
        <taxon>Alphaproteobacteria</taxon>
        <taxon>Hyphomicrobiales</taxon>
        <taxon>Methylobacteriaceae</taxon>
        <taxon>Methylobacterium</taxon>
    </lineage>
</organism>
<reference evidence="3" key="1">
    <citation type="journal article" date="2019" name="Int. J. Syst. Evol. Microbiol.">
        <title>The Global Catalogue of Microorganisms (GCM) 10K type strain sequencing project: providing services to taxonomists for standard genome sequencing and annotation.</title>
        <authorList>
            <consortium name="The Broad Institute Genomics Platform"/>
            <consortium name="The Broad Institute Genome Sequencing Center for Infectious Disease"/>
            <person name="Wu L."/>
            <person name="Ma J."/>
        </authorList>
    </citation>
    <scope>NUCLEOTIDE SEQUENCE [LARGE SCALE GENOMIC DNA]</scope>
    <source>
        <strain evidence="3">CCUG 56108</strain>
    </source>
</reference>
<dbReference type="Proteomes" id="UP001597176">
    <property type="component" value="Unassembled WGS sequence"/>
</dbReference>
<evidence type="ECO:0000313" key="3">
    <source>
        <dbReference type="Proteomes" id="UP001597176"/>
    </source>
</evidence>
<evidence type="ECO:0000313" key="2">
    <source>
        <dbReference type="EMBL" id="MFD1302102.1"/>
    </source>
</evidence>
<dbReference type="InterPro" id="IPR024983">
    <property type="entry name" value="CHAT_dom"/>
</dbReference>
<sequence length="661" mass="71867">MRTITLELLRHGPSHNQLLSPLTPYLALCENHAATTVHMPFEHDQMLYRLRALGYEVAPDARAFQLKDTARVLADLLGRIPGLTAELGRGAGPSDGALVHVRLVVSASELALLPYELALAPDGFPGAGQSLLLQPQAPLCLTRETRRVSETAVERSRNPCILFAAAAPSGIEMVPTEAHLLVLRRAIDPWVNHLGRDGSAHDEAGRRVAVERHLHFMPAASARSLREACATGRFTHVHILAHGVAAGPDNALRYGLALHGENGGVDVVDGERLATIICSADPDGRPGLARPQVVTLAACDSGNVGSVAGVGASIAHALHDAGVPVVVASQFPFSFEGSVGLAETLYEAFLWGRDPRRAVHELRKRLHAEVPFHHDWAGLVVYASFPEGFAGDLANTRIERAFAAVGTALDTADRLIDGLSAPDRSRRAGAPARNGEPDIDWAMARVAAALGHLRALLEVDDLERHRPRILGLLASVKKRQAEIAFAGSELGEASEEVLGLMTEARDLYWMSFEGDRNSHWGIVQYISLAWILLRCGIGPEPTFTPSSLPDLWKLARGLSEIDCRQCDRKSRTWALANILELNLLAMMQAITTDPQPFPSAEETCRQFLRAAGASSIEVYATRRQMRRYTDWYAKLASGMVSPEAEAFARRIQDWLKPARAD</sequence>
<keyword evidence="3" id="KW-1185">Reference proteome</keyword>
<gene>
    <name evidence="2" type="ORF">ACFQ4G_10985</name>
</gene>
<dbReference type="Pfam" id="PF12770">
    <property type="entry name" value="CHAT"/>
    <property type="match status" value="1"/>
</dbReference>
<name>A0ABW3WXM5_9HYPH</name>
<comment type="caution">
    <text evidence="2">The sequence shown here is derived from an EMBL/GenBank/DDBJ whole genome shotgun (WGS) entry which is preliminary data.</text>
</comment>
<dbReference type="EMBL" id="JBHTND010000013">
    <property type="protein sequence ID" value="MFD1302102.1"/>
    <property type="molecule type" value="Genomic_DNA"/>
</dbReference>
<evidence type="ECO:0000259" key="1">
    <source>
        <dbReference type="Pfam" id="PF12770"/>
    </source>
</evidence>
<proteinExistence type="predicted"/>
<feature type="domain" description="CHAT" evidence="1">
    <location>
        <begin position="68"/>
        <end position="382"/>
    </location>
</feature>
<dbReference type="RefSeq" id="WP_238207747.1">
    <property type="nucleotide sequence ID" value="NZ_JBHTND010000013.1"/>
</dbReference>
<protein>
    <submittedName>
        <fullName evidence="2">CHAT domain-containing protein</fullName>
    </submittedName>
</protein>
<accession>A0ABW3WXM5</accession>